<dbReference type="PROSITE" id="PS51207">
    <property type="entry name" value="PXA"/>
    <property type="match status" value="1"/>
</dbReference>
<dbReference type="PANTHER" id="PTHR22999:SF28">
    <property type="entry name" value="PHOX (PX) DOMAIN-CONTAINING PROTEIN"/>
    <property type="match status" value="1"/>
</dbReference>
<gene>
    <name evidence="4" type="ORF">TRIUR3_05037</name>
</gene>
<feature type="region of interest" description="Disordered" evidence="3">
    <location>
        <begin position="1358"/>
        <end position="1534"/>
    </location>
</feature>
<feature type="compositionally biased region" description="Basic residues" evidence="3">
    <location>
        <begin position="787"/>
        <end position="812"/>
    </location>
</feature>
<feature type="compositionally biased region" description="Low complexity" evidence="3">
    <location>
        <begin position="1477"/>
        <end position="1496"/>
    </location>
</feature>
<reference evidence="4" key="1">
    <citation type="journal article" date="2013" name="Nature">
        <title>Draft genome of the wheat A-genome progenitor Triticum urartu.</title>
        <authorList>
            <person name="Ling H.Q."/>
            <person name="Zhao S."/>
            <person name="Liu D."/>
            <person name="Wang J."/>
            <person name="Sun H."/>
            <person name="Zhang C."/>
            <person name="Fan H."/>
            <person name="Li D."/>
            <person name="Dong L."/>
            <person name="Tao Y."/>
            <person name="Gao C."/>
            <person name="Wu H."/>
            <person name="Li Y."/>
            <person name="Cui Y."/>
            <person name="Guo X."/>
            <person name="Zheng S."/>
            <person name="Wang B."/>
            <person name="Yu K."/>
            <person name="Liang Q."/>
            <person name="Yang W."/>
            <person name="Lou X."/>
            <person name="Chen J."/>
            <person name="Feng M."/>
            <person name="Jian J."/>
            <person name="Zhang X."/>
            <person name="Luo G."/>
            <person name="Jiang Y."/>
            <person name="Liu J."/>
            <person name="Wang Z."/>
            <person name="Sha Y."/>
            <person name="Zhang B."/>
            <person name="Wu H."/>
            <person name="Tang D."/>
            <person name="Shen Q."/>
            <person name="Xue P."/>
            <person name="Zou S."/>
            <person name="Wang X."/>
            <person name="Liu X."/>
            <person name="Wang F."/>
            <person name="Yang Y."/>
            <person name="An X."/>
            <person name="Dong Z."/>
            <person name="Zhang K."/>
            <person name="Zhang X."/>
            <person name="Luo M.C."/>
            <person name="Dvorak J."/>
            <person name="Tong Y."/>
            <person name="Wang J."/>
            <person name="Yang H."/>
            <person name="Li Z."/>
            <person name="Wang D."/>
            <person name="Zhang A."/>
            <person name="Wang J."/>
        </authorList>
    </citation>
    <scope>NUCLEOTIDE SEQUENCE</scope>
</reference>
<keyword evidence="2" id="KW-0963">Cytoplasm</keyword>
<dbReference type="PROSITE" id="PS50195">
    <property type="entry name" value="PX"/>
    <property type="match status" value="1"/>
</dbReference>
<feature type="compositionally biased region" description="Polar residues" evidence="3">
    <location>
        <begin position="1374"/>
        <end position="1383"/>
    </location>
</feature>
<dbReference type="InterPro" id="IPR013937">
    <property type="entry name" value="Sorting_nexin_C"/>
</dbReference>
<dbReference type="PANTHER" id="PTHR22999">
    <property type="entry name" value="PX SERINE/THREONINE KINASE PXK"/>
    <property type="match status" value="1"/>
</dbReference>
<dbReference type="GO" id="GO:0035091">
    <property type="term" value="F:phosphatidylinositol binding"/>
    <property type="evidence" value="ECO:0007669"/>
    <property type="project" value="InterPro"/>
</dbReference>
<feature type="compositionally biased region" description="Polar residues" evidence="3">
    <location>
        <begin position="709"/>
        <end position="718"/>
    </location>
</feature>
<evidence type="ECO:0000313" key="4">
    <source>
        <dbReference type="EMBL" id="EMS58548.1"/>
    </source>
</evidence>
<feature type="compositionally biased region" description="Polar residues" evidence="3">
    <location>
        <begin position="1076"/>
        <end position="1095"/>
    </location>
</feature>
<comment type="subcellular location">
    <subcellularLocation>
        <location evidence="1">Cytoplasm</location>
    </subcellularLocation>
</comment>
<dbReference type="eggNOG" id="KOG2101">
    <property type="taxonomic scope" value="Eukaryota"/>
</dbReference>
<dbReference type="InterPro" id="IPR036871">
    <property type="entry name" value="PX_dom_sf"/>
</dbReference>
<dbReference type="Pfam" id="PF02194">
    <property type="entry name" value="PXA"/>
    <property type="match status" value="1"/>
</dbReference>
<evidence type="ECO:0000256" key="2">
    <source>
        <dbReference type="ARBA" id="ARBA00022490"/>
    </source>
</evidence>
<name>M7Z5Z6_TRIUA</name>
<feature type="compositionally biased region" description="Polar residues" evidence="3">
    <location>
        <begin position="545"/>
        <end position="557"/>
    </location>
</feature>
<feature type="region of interest" description="Disordered" evidence="3">
    <location>
        <begin position="544"/>
        <end position="590"/>
    </location>
</feature>
<evidence type="ECO:0000256" key="1">
    <source>
        <dbReference type="ARBA" id="ARBA00004496"/>
    </source>
</evidence>
<protein>
    <submittedName>
        <fullName evidence="4">Sorting nexin-16</fullName>
    </submittedName>
</protein>
<feature type="compositionally biased region" description="Low complexity" evidence="3">
    <location>
        <begin position="1415"/>
        <end position="1440"/>
    </location>
</feature>
<dbReference type="GO" id="GO:0005768">
    <property type="term" value="C:endosome"/>
    <property type="evidence" value="ECO:0007669"/>
    <property type="project" value="UniProtKB-ARBA"/>
</dbReference>
<dbReference type="InterPro" id="IPR001683">
    <property type="entry name" value="PX_dom"/>
</dbReference>
<sequence>MWCCGCEPEAEQGHSLAAAGGRRPAPAAVRVSEPQQQLVYFSYPAAADTEGGWQNDGRGVGGGVPDLPGGAGGRGGVQRGAGVPAHVPPGLPRTLDQEQGHLPALQEACRAEFQQLRLDHIVDGWCSDEEDQVTVICEATSRSEVFPPISMQARLTTYNLPITICATQPPCPSPPFNWNQASHMVVLLLKQSDHPPPPANLYDLTSFNRGFDSKFLFNTKYVATRSSKLDHNVGHQKFYCDPRMIQVRDEIVEVTSSSVWINFPFAISLIVLFRYLSLDYDFRRKSTTTTDRDASRPLAKTKSIELSKPSLAQKIASTGWRSKVNSPPVEAAFEQFTRHLVTEWVTDLWYSRITPDKDGPEELISIVNSVLGEISNRARSINIITLLTRDLVDLICNNLELYHSCEAKIGKEKFVRLPTEPQSKLHPALFSASAEYKVLQSLADGLLSITVKPENLQCSFFHYTARELLACTVLRPVINLANPRFINERIESLVLSRANKADKGVEGSLEDATMVKQREPPMPSVDELSALADHSSPGVELVRFSQGQSKTASDMQLSKTKSTSSIKPKALNSSIVNDSHPLESGSLPPNSHIYPDTGISVHPQACGKIAAESYEGESAQILDVSSHRKIRVVAPEHLENMWTKGKNYKSENAKHVAKAPVRSSLVTHSSVQEPVPFSTSILHPPPVPQRQTTLSNSEHHHLIKHSATPAYSNGTNHLPKSLAGEMAGHASQEDSALDSESSYCTEEDENNNVTGLDSPVTRVWDSKSKGNGTSSHIHHPLEMSGFHKSRTNRSHASKLKMARTSSGRKRSRSNVQKIPLWQEADRSFLAGGDFGILNASANDSRTDGLYDDTEVESMTRMLSRANTSSLSLASSDSSYSSSTNVLEDSYLKLRCEVVGASIVKSGSGMFAVYSVSVTDANSNSWSIKRRFRHFEELHRRLKEYPQYSLHLPPKHFLSSGLEVSVVRERCNLLDIYLKNLLQIPTVSSCIEVWDFLSVDSQTYIFTDSLSVIQALSVNLDARSNERGAKPLNSAKALDGNLASPRQTLSACQNDNDQKDKYFAAVDGGLRLRKGNTEQNLGPSVSNSSANIYQDHSGSDPEQNDHSFLINSGTDKKKQSAQTDYISQILESDGYSVSPNEWLAPNLSAPIFHLVDVIFQLQDGGWIRRQAFWVAKQILQLGMGDTFDDWLVEKIQLLRKGRIIAFAVKRVEQILWPDGIFMTKHPNRKPAAPSPGSQNDSRTNYLIEEQRLEDAHRAEFVRELIIDKAPSALVSLVGRKEYERCAQDIYFFLQSPVCLKQLTFELVELLVLAAFPELDSTEIALLNILLGNSMNEGKKDLQLQFWQLRESIRAPACSRIVPPPVEQEAEPDASMATSPESVNVQGKPETTAMAKTKTTTTKKATDDAAGGQETTAAPAPGGRAGVSPALGRAPSAAVRPRGGPPGGRGGAGRRRGPAPPPAGAHRGPQGREAEPGEEAAAGAQVLPHEGQAGEAPEQGGGHREQSAPPGEEHRRRRPSEKIAPSCFFCQFKEAE</sequence>
<feature type="region of interest" description="Disordered" evidence="3">
    <location>
        <begin position="1075"/>
        <end position="1115"/>
    </location>
</feature>
<feature type="compositionally biased region" description="Low complexity" evidence="3">
    <location>
        <begin position="1389"/>
        <end position="1401"/>
    </location>
</feature>
<dbReference type="STRING" id="4572.M7Z5Z6"/>
<organism evidence="4">
    <name type="scientific">Triticum urartu</name>
    <name type="common">Red wild einkorn</name>
    <name type="synonym">Crithodium urartu</name>
    <dbReference type="NCBI Taxonomy" id="4572"/>
    <lineage>
        <taxon>Eukaryota</taxon>
        <taxon>Viridiplantae</taxon>
        <taxon>Streptophyta</taxon>
        <taxon>Embryophyta</taxon>
        <taxon>Tracheophyta</taxon>
        <taxon>Spermatophyta</taxon>
        <taxon>Magnoliopsida</taxon>
        <taxon>Liliopsida</taxon>
        <taxon>Poales</taxon>
        <taxon>Poaceae</taxon>
        <taxon>BOP clade</taxon>
        <taxon>Pooideae</taxon>
        <taxon>Triticodae</taxon>
        <taxon>Triticeae</taxon>
        <taxon>Triticinae</taxon>
        <taxon>Triticum</taxon>
    </lineage>
</organism>
<feature type="region of interest" description="Disordered" evidence="3">
    <location>
        <begin position="678"/>
        <end position="814"/>
    </location>
</feature>
<feature type="compositionally biased region" description="Basic and acidic residues" evidence="3">
    <location>
        <begin position="1499"/>
        <end position="1512"/>
    </location>
</feature>
<dbReference type="Gene3D" id="3.30.1520.10">
    <property type="entry name" value="Phox-like domain"/>
    <property type="match status" value="1"/>
</dbReference>
<accession>M7Z5Z6</accession>
<dbReference type="SUPFAM" id="SSF64268">
    <property type="entry name" value="PX domain"/>
    <property type="match status" value="1"/>
</dbReference>
<feature type="compositionally biased region" description="Low complexity" evidence="3">
    <location>
        <begin position="558"/>
        <end position="569"/>
    </location>
</feature>
<evidence type="ECO:0000256" key="3">
    <source>
        <dbReference type="SAM" id="MobiDB-lite"/>
    </source>
</evidence>
<dbReference type="OMA" id="NEKSDWR"/>
<dbReference type="InterPro" id="IPR051837">
    <property type="entry name" value="SortingNexin/PXDomain-PKLike"/>
</dbReference>
<dbReference type="Pfam" id="PF00787">
    <property type="entry name" value="PX"/>
    <property type="match status" value="1"/>
</dbReference>
<dbReference type="SMART" id="SM00312">
    <property type="entry name" value="PX"/>
    <property type="match status" value="1"/>
</dbReference>
<dbReference type="SMART" id="SM00313">
    <property type="entry name" value="PXA"/>
    <property type="match status" value="1"/>
</dbReference>
<dbReference type="EMBL" id="KD131417">
    <property type="protein sequence ID" value="EMS58548.1"/>
    <property type="molecule type" value="Genomic_DNA"/>
</dbReference>
<proteinExistence type="predicted"/>
<dbReference type="GO" id="GO:0016020">
    <property type="term" value="C:membrane"/>
    <property type="evidence" value="ECO:0007669"/>
    <property type="project" value="UniProtKB-ARBA"/>
</dbReference>
<dbReference type="InterPro" id="IPR003114">
    <property type="entry name" value="Phox_assoc"/>
</dbReference>
<dbReference type="Pfam" id="PF08628">
    <property type="entry name" value="Nexin_C"/>
    <property type="match status" value="1"/>
</dbReference>